<feature type="region of interest" description="Disordered" evidence="4">
    <location>
        <begin position="80"/>
        <end position="120"/>
    </location>
</feature>
<keyword evidence="7" id="KW-1185">Reference proteome</keyword>
<evidence type="ECO:0000256" key="2">
    <source>
        <dbReference type="PROSITE-ProRule" id="PRU00108"/>
    </source>
</evidence>
<evidence type="ECO:0000256" key="3">
    <source>
        <dbReference type="RuleBase" id="RU000682"/>
    </source>
</evidence>
<protein>
    <recommendedName>
        <fullName evidence="5">Homeobox domain-containing protein</fullName>
    </recommendedName>
</protein>
<feature type="compositionally biased region" description="Basic and acidic residues" evidence="4">
    <location>
        <begin position="476"/>
        <end position="485"/>
    </location>
</feature>
<dbReference type="Gene3D" id="1.10.10.60">
    <property type="entry name" value="Homeodomain-like"/>
    <property type="match status" value="1"/>
</dbReference>
<dbReference type="Pfam" id="PF00046">
    <property type="entry name" value="Homeodomain"/>
    <property type="match status" value="1"/>
</dbReference>
<proteinExistence type="predicted"/>
<dbReference type="Proteomes" id="UP001168098">
    <property type="component" value="Unassembled WGS sequence"/>
</dbReference>
<feature type="domain" description="Homeobox" evidence="5">
    <location>
        <begin position="18"/>
        <end position="78"/>
    </location>
</feature>
<dbReference type="AlphaFoldDB" id="A0AA39A3E7"/>
<evidence type="ECO:0000313" key="7">
    <source>
        <dbReference type="Proteomes" id="UP001168098"/>
    </source>
</evidence>
<dbReference type="GO" id="GO:0003677">
    <property type="term" value="F:DNA binding"/>
    <property type="evidence" value="ECO:0007669"/>
    <property type="project" value="UniProtKB-UniRule"/>
</dbReference>
<dbReference type="SUPFAM" id="SSF46689">
    <property type="entry name" value="Homeodomain-like"/>
    <property type="match status" value="1"/>
</dbReference>
<evidence type="ECO:0000256" key="1">
    <source>
        <dbReference type="ARBA" id="ARBA00004123"/>
    </source>
</evidence>
<feature type="compositionally biased region" description="Polar residues" evidence="4">
    <location>
        <begin position="496"/>
        <end position="507"/>
    </location>
</feature>
<gene>
    <name evidence="6" type="ORF">PVL29_007989</name>
</gene>
<dbReference type="EMBL" id="JARBHA010000006">
    <property type="protein sequence ID" value="KAJ9699164.1"/>
    <property type="molecule type" value="Genomic_DNA"/>
</dbReference>
<evidence type="ECO:0000313" key="6">
    <source>
        <dbReference type="EMBL" id="KAJ9699164.1"/>
    </source>
</evidence>
<comment type="subcellular location">
    <subcellularLocation>
        <location evidence="1 2 3">Nucleus</location>
    </subcellularLocation>
</comment>
<dbReference type="GO" id="GO:0005634">
    <property type="term" value="C:nucleus"/>
    <property type="evidence" value="ECO:0007669"/>
    <property type="project" value="UniProtKB-SubCell"/>
</dbReference>
<keyword evidence="2 3" id="KW-0371">Homeobox</keyword>
<keyword evidence="2 3" id="KW-0238">DNA-binding</keyword>
<dbReference type="PANTHER" id="PTHR47713:SF2">
    <property type="entry name" value="HOMEODOMAIN-LIKE SUPERFAMILY PROTEIN"/>
    <property type="match status" value="1"/>
</dbReference>
<feature type="region of interest" description="Disordered" evidence="4">
    <location>
        <begin position="461"/>
        <end position="530"/>
    </location>
</feature>
<dbReference type="CDD" id="cd00086">
    <property type="entry name" value="homeodomain"/>
    <property type="match status" value="1"/>
</dbReference>
<accession>A0AA39A3E7</accession>
<dbReference type="PANTHER" id="PTHR47713">
    <property type="entry name" value="HOMEODOMAIN-LIKE SUPERFAMILY PROTEIN"/>
    <property type="match status" value="1"/>
</dbReference>
<sequence length="530" mass="60291">MERNESSEVHSEENKICEEKNKKRRLKTPSQVQALEKFYNEHKYPTESMKSELAEEIGLTEKQISGWFCHRRLKDKKLLEDEAGANGRQDRSSGVIQDRGSGYRQDSCGSTKHGDYRHIDPREVESRRFYGQEFSAADLNYEHRSHYTGNFSGMGDTSSESSSDLQDRFFPQNEDPFDVETSRLPTRSGIVMPINTKGAQNRGFVRPSGYLKVKGEIENVAITAVKRQLGRHYREDGPPLGVEFQPLPPGAFESSIRDQDDEPYYVGNSIMSQSPDNPGVRKPPSLSTRYEVCSSKLASQNSCMEEANFGTMHGFDSRDNYSNRQLKQKASFPNYSNSSPGWNFSKDMHEDAAGETSFVNSNKNYEMRSNPGIEGMRLSSVSKRRLHPYGGKVTSEQTDSWSHEYDDIRPKIVQQKEYLKSKPSNLILQQSESCDDEGREQLRNMAKMEEVCRERRAMREYSDPVGEKVQPTNEMRVAKRVRDESPPLDYAKKSSFAETPTWGNQIKGSAMEMPSSFSEDETAETSSSVD</sequence>
<name>A0AA39A3E7_VITRO</name>
<evidence type="ECO:0000259" key="5">
    <source>
        <dbReference type="PROSITE" id="PS50071"/>
    </source>
</evidence>
<organism evidence="6 7">
    <name type="scientific">Vitis rotundifolia</name>
    <name type="common">Muscadine grape</name>
    <dbReference type="NCBI Taxonomy" id="103349"/>
    <lineage>
        <taxon>Eukaryota</taxon>
        <taxon>Viridiplantae</taxon>
        <taxon>Streptophyta</taxon>
        <taxon>Embryophyta</taxon>
        <taxon>Tracheophyta</taxon>
        <taxon>Spermatophyta</taxon>
        <taxon>Magnoliopsida</taxon>
        <taxon>eudicotyledons</taxon>
        <taxon>Gunneridae</taxon>
        <taxon>Pentapetalae</taxon>
        <taxon>rosids</taxon>
        <taxon>Vitales</taxon>
        <taxon>Vitaceae</taxon>
        <taxon>Viteae</taxon>
        <taxon>Vitis</taxon>
    </lineage>
</organism>
<comment type="caution">
    <text evidence="6">The sequence shown here is derived from an EMBL/GenBank/DDBJ whole genome shotgun (WGS) entry which is preliminary data.</text>
</comment>
<keyword evidence="2 3" id="KW-0539">Nucleus</keyword>
<dbReference type="PROSITE" id="PS50071">
    <property type="entry name" value="HOMEOBOX_2"/>
    <property type="match status" value="1"/>
</dbReference>
<evidence type="ECO:0000256" key="4">
    <source>
        <dbReference type="SAM" id="MobiDB-lite"/>
    </source>
</evidence>
<dbReference type="InterPro" id="IPR001356">
    <property type="entry name" value="HD"/>
</dbReference>
<feature type="DNA-binding region" description="Homeobox" evidence="2">
    <location>
        <begin position="20"/>
        <end position="79"/>
    </location>
</feature>
<dbReference type="SMART" id="SM00389">
    <property type="entry name" value="HOX"/>
    <property type="match status" value="1"/>
</dbReference>
<feature type="region of interest" description="Disordered" evidence="4">
    <location>
        <begin position="1"/>
        <end position="29"/>
    </location>
</feature>
<dbReference type="InterPro" id="IPR009057">
    <property type="entry name" value="Homeodomain-like_sf"/>
</dbReference>
<reference evidence="6 7" key="1">
    <citation type="journal article" date="2023" name="BMC Biotechnol.">
        <title>Vitis rotundifolia cv Carlos genome sequencing.</title>
        <authorList>
            <person name="Huff M."/>
            <person name="Hulse-Kemp A."/>
            <person name="Scheffler B."/>
            <person name="Youngblood R."/>
            <person name="Simpson S."/>
            <person name="Babiker E."/>
            <person name="Staton M."/>
        </authorList>
    </citation>
    <scope>NUCLEOTIDE SEQUENCE [LARGE SCALE GENOMIC DNA]</scope>
    <source>
        <tissue evidence="6">Leaf</tissue>
    </source>
</reference>
<feature type="compositionally biased region" description="Basic and acidic residues" evidence="4">
    <location>
        <begin position="1"/>
        <end position="21"/>
    </location>
</feature>